<name>A0A6J4RY09_9ACTN</name>
<dbReference type="EMBL" id="CADCVO010000150">
    <property type="protein sequence ID" value="CAA9478178.1"/>
    <property type="molecule type" value="Genomic_DNA"/>
</dbReference>
<reference evidence="3" key="1">
    <citation type="submission" date="2020-02" db="EMBL/GenBank/DDBJ databases">
        <authorList>
            <person name="Meier V. D."/>
        </authorList>
    </citation>
    <scope>NUCLEOTIDE SEQUENCE</scope>
    <source>
        <strain evidence="3">AVDCRST_MAG13</strain>
    </source>
</reference>
<organism evidence="3">
    <name type="scientific">uncultured Solirubrobacteraceae bacterium</name>
    <dbReference type="NCBI Taxonomy" id="1162706"/>
    <lineage>
        <taxon>Bacteria</taxon>
        <taxon>Bacillati</taxon>
        <taxon>Actinomycetota</taxon>
        <taxon>Thermoleophilia</taxon>
        <taxon>Solirubrobacterales</taxon>
        <taxon>Solirubrobacteraceae</taxon>
        <taxon>environmental samples</taxon>
    </lineage>
</organism>
<feature type="domain" description="ABC1 atypical kinase-like" evidence="2">
    <location>
        <begin position="63"/>
        <end position="284"/>
    </location>
</feature>
<evidence type="ECO:0000313" key="3">
    <source>
        <dbReference type="EMBL" id="CAA9478178.1"/>
    </source>
</evidence>
<accession>A0A6J4RY09</accession>
<dbReference type="SUPFAM" id="SSF56112">
    <property type="entry name" value="Protein kinase-like (PK-like)"/>
    <property type="match status" value="1"/>
</dbReference>
<dbReference type="PANTHER" id="PTHR10566">
    <property type="entry name" value="CHAPERONE-ACTIVITY OF BC1 COMPLEX CABC1 -RELATED"/>
    <property type="match status" value="1"/>
</dbReference>
<dbReference type="InterPro" id="IPR004147">
    <property type="entry name" value="ABC1_dom"/>
</dbReference>
<comment type="similarity">
    <text evidence="1">Belongs to the protein kinase superfamily. ADCK protein kinase family.</text>
</comment>
<sequence>MADDPRLDALRALADAGLRLVRHTVSARIALASLHDMVDVRMAPAPWRDELAAILRAAHAEALAPVPARDLEKVLRDAWGGPPSGEIDDLDVHVPAAVTPTSVVLRGTREDEPVAVKVQRPGLPEALRADLGLIDALALPLGAAFPRLDATGILREARERLLDELDLEHEASVQRTLARRLRRHPGLHVPAPVTSLSAERVSVTAWVDGRDVAEVAASGTAEERGTLARALVAFHVGSAREGTLHADPHPGHALLMDDGRVAFLDPGATARVDPSRVDLGLAALDALREGDGDGFGSALEALGFLPAERGTTALEAVRRVLGPFAAPGPVLLDAEAVHDLGRRAVERWRDGLALAGAGTLPPGDLWPARMLGSLVATVARLEVEEDWLGLVRAAAADGW</sequence>
<dbReference type="Pfam" id="PF03109">
    <property type="entry name" value="ABC1"/>
    <property type="match status" value="1"/>
</dbReference>
<dbReference type="AlphaFoldDB" id="A0A6J4RY09"/>
<dbReference type="InterPro" id="IPR050154">
    <property type="entry name" value="UbiB_kinase"/>
</dbReference>
<evidence type="ECO:0000256" key="1">
    <source>
        <dbReference type="ARBA" id="ARBA00009670"/>
    </source>
</evidence>
<gene>
    <name evidence="3" type="ORF">AVDCRST_MAG13-993</name>
</gene>
<dbReference type="InterPro" id="IPR011009">
    <property type="entry name" value="Kinase-like_dom_sf"/>
</dbReference>
<evidence type="ECO:0000259" key="2">
    <source>
        <dbReference type="Pfam" id="PF03109"/>
    </source>
</evidence>
<proteinExistence type="inferred from homology"/>
<protein>
    <recommendedName>
        <fullName evidence="2">ABC1 atypical kinase-like domain-containing protein</fullName>
    </recommendedName>
</protein>
<dbReference type="PANTHER" id="PTHR10566:SF113">
    <property type="entry name" value="PROTEIN ACTIVITY OF BC1 COMPLEX KINASE 7, CHLOROPLASTIC"/>
    <property type="match status" value="1"/>
</dbReference>